<proteinExistence type="predicted"/>
<dbReference type="AlphaFoldDB" id="A0A1I7YHB9"/>
<accession>A0A1I7YHB9</accession>
<protein>
    <submittedName>
        <fullName evidence="2">Four helix bundle protein</fullName>
    </submittedName>
</protein>
<reference evidence="2" key="1">
    <citation type="submission" date="2016-11" db="UniProtKB">
        <authorList>
            <consortium name="WormBaseParasite"/>
        </authorList>
    </citation>
    <scope>IDENTIFICATION</scope>
</reference>
<evidence type="ECO:0000313" key="2">
    <source>
        <dbReference type="WBParaSite" id="L893_g1612.t1"/>
    </source>
</evidence>
<evidence type="ECO:0000313" key="1">
    <source>
        <dbReference type="Proteomes" id="UP000095287"/>
    </source>
</evidence>
<keyword evidence="1" id="KW-1185">Reference proteome</keyword>
<organism evidence="1 2">
    <name type="scientific">Steinernema glaseri</name>
    <dbReference type="NCBI Taxonomy" id="37863"/>
    <lineage>
        <taxon>Eukaryota</taxon>
        <taxon>Metazoa</taxon>
        <taxon>Ecdysozoa</taxon>
        <taxon>Nematoda</taxon>
        <taxon>Chromadorea</taxon>
        <taxon>Rhabditida</taxon>
        <taxon>Tylenchina</taxon>
        <taxon>Panagrolaimomorpha</taxon>
        <taxon>Strongyloidoidea</taxon>
        <taxon>Steinernematidae</taxon>
        <taxon>Steinernema</taxon>
    </lineage>
</organism>
<sequence>MLNLERFLYGGNKMELNLCDRNCKADDLLLQLVADQKLIDYLLSSRLDVMQKMVNIAREINRKRSG</sequence>
<name>A0A1I7YHB9_9BILA</name>
<dbReference type="Proteomes" id="UP000095287">
    <property type="component" value="Unplaced"/>
</dbReference>
<dbReference type="WBParaSite" id="L893_g1612.t1">
    <property type="protein sequence ID" value="L893_g1612.t1"/>
    <property type="gene ID" value="L893_g1612"/>
</dbReference>